<feature type="region of interest" description="Disordered" evidence="1">
    <location>
        <begin position="41"/>
        <end position="77"/>
    </location>
</feature>
<reference evidence="2 3" key="1">
    <citation type="submission" date="2021-07" db="EMBL/GenBank/DDBJ databases">
        <authorList>
            <person name="Palmer J.M."/>
        </authorList>
    </citation>
    <scope>NUCLEOTIDE SEQUENCE [LARGE SCALE GENOMIC DNA]</scope>
    <source>
        <strain evidence="2 3">AT_MEX2019</strain>
        <tissue evidence="2">Muscle</tissue>
    </source>
</reference>
<feature type="region of interest" description="Disordered" evidence="1">
    <location>
        <begin position="1"/>
        <end position="22"/>
    </location>
</feature>
<keyword evidence="3" id="KW-1185">Reference proteome</keyword>
<evidence type="ECO:0000256" key="1">
    <source>
        <dbReference type="SAM" id="MobiDB-lite"/>
    </source>
</evidence>
<protein>
    <recommendedName>
        <fullName evidence="4">Rootletin</fullName>
    </recommendedName>
</protein>
<dbReference type="EMBL" id="JAHUTI010013434">
    <property type="protein sequence ID" value="MED6237002.1"/>
    <property type="molecule type" value="Genomic_DNA"/>
</dbReference>
<gene>
    <name evidence="2" type="ORF">ATANTOWER_017403</name>
</gene>
<dbReference type="Proteomes" id="UP001345963">
    <property type="component" value="Unassembled WGS sequence"/>
</dbReference>
<evidence type="ECO:0008006" key="4">
    <source>
        <dbReference type="Google" id="ProtNLM"/>
    </source>
</evidence>
<sequence>MEQELGRARRLLEQSEDSRESLVQQVEDIRGELLRTRAEKTALHRTQTEASQLSTQLHASHTEREGGRGQLQGSDHARLEREVAELRAQLHKASVRGEVEELKRALERKERENLRLSLQVKVRVGEAALGRKCMTCFSLEMWQNLWFLPSLEAF</sequence>
<organism evidence="2 3">
    <name type="scientific">Ataeniobius toweri</name>
    <dbReference type="NCBI Taxonomy" id="208326"/>
    <lineage>
        <taxon>Eukaryota</taxon>
        <taxon>Metazoa</taxon>
        <taxon>Chordata</taxon>
        <taxon>Craniata</taxon>
        <taxon>Vertebrata</taxon>
        <taxon>Euteleostomi</taxon>
        <taxon>Actinopterygii</taxon>
        <taxon>Neopterygii</taxon>
        <taxon>Teleostei</taxon>
        <taxon>Neoteleostei</taxon>
        <taxon>Acanthomorphata</taxon>
        <taxon>Ovalentaria</taxon>
        <taxon>Atherinomorphae</taxon>
        <taxon>Cyprinodontiformes</taxon>
        <taxon>Goodeidae</taxon>
        <taxon>Ataeniobius</taxon>
    </lineage>
</organism>
<dbReference type="PANTHER" id="PTHR46657">
    <property type="entry name" value="CENTROSOMAL PROTEIN OF 128 KDA"/>
    <property type="match status" value="1"/>
</dbReference>
<evidence type="ECO:0000313" key="3">
    <source>
        <dbReference type="Proteomes" id="UP001345963"/>
    </source>
</evidence>
<name>A0ABU7AFR7_9TELE</name>
<accession>A0ABU7AFR7</accession>
<dbReference type="InterPro" id="IPR026652">
    <property type="entry name" value="CEP128"/>
</dbReference>
<evidence type="ECO:0000313" key="2">
    <source>
        <dbReference type="EMBL" id="MED6237002.1"/>
    </source>
</evidence>
<proteinExistence type="predicted"/>
<feature type="compositionally biased region" description="Basic and acidic residues" evidence="1">
    <location>
        <begin position="1"/>
        <end position="20"/>
    </location>
</feature>
<dbReference type="PANTHER" id="PTHR46657:SF1">
    <property type="entry name" value="CENTROSOMAL PROTEIN OF 128 KDA"/>
    <property type="match status" value="1"/>
</dbReference>
<comment type="caution">
    <text evidence="2">The sequence shown here is derived from an EMBL/GenBank/DDBJ whole genome shotgun (WGS) entry which is preliminary data.</text>
</comment>
<feature type="compositionally biased region" description="Polar residues" evidence="1">
    <location>
        <begin position="44"/>
        <end position="59"/>
    </location>
</feature>